<keyword evidence="3 6" id="KW-0812">Transmembrane</keyword>
<feature type="transmembrane region" description="Helical" evidence="6">
    <location>
        <begin position="71"/>
        <end position="88"/>
    </location>
</feature>
<dbReference type="Proteomes" id="UP001157439">
    <property type="component" value="Unassembled WGS sequence"/>
</dbReference>
<dbReference type="EMBL" id="BSPO01000001">
    <property type="protein sequence ID" value="GLS82426.1"/>
    <property type="molecule type" value="Genomic_DNA"/>
</dbReference>
<evidence type="ECO:0000256" key="2">
    <source>
        <dbReference type="ARBA" id="ARBA00022475"/>
    </source>
</evidence>
<dbReference type="RefSeq" id="WP_095497978.1">
    <property type="nucleotide sequence ID" value="NZ_BSPO01000001.1"/>
</dbReference>
<dbReference type="PANTHER" id="PTHR30086:SF16">
    <property type="entry name" value="AMINO ACID EFFLUX PERMEASE RHTB FAMILY"/>
    <property type="match status" value="1"/>
</dbReference>
<name>A0AA37TQ02_9GAMM</name>
<keyword evidence="8" id="KW-1185">Reference proteome</keyword>
<evidence type="ECO:0000256" key="4">
    <source>
        <dbReference type="ARBA" id="ARBA00022989"/>
    </source>
</evidence>
<evidence type="ECO:0000256" key="6">
    <source>
        <dbReference type="SAM" id="Phobius"/>
    </source>
</evidence>
<accession>A0AA37TQ02</accession>
<protein>
    <submittedName>
        <fullName evidence="7">Amino acid efflux permease RhtB family protein</fullName>
    </submittedName>
</protein>
<evidence type="ECO:0000256" key="5">
    <source>
        <dbReference type="ARBA" id="ARBA00023136"/>
    </source>
</evidence>
<comment type="subcellular location">
    <subcellularLocation>
        <location evidence="1">Cell membrane</location>
        <topology evidence="1">Multi-pass membrane protein</topology>
    </subcellularLocation>
</comment>
<dbReference type="Pfam" id="PF01810">
    <property type="entry name" value="LysE"/>
    <property type="match status" value="1"/>
</dbReference>
<dbReference type="PANTHER" id="PTHR30086">
    <property type="entry name" value="ARGININE EXPORTER PROTEIN ARGO"/>
    <property type="match status" value="1"/>
</dbReference>
<evidence type="ECO:0000256" key="1">
    <source>
        <dbReference type="ARBA" id="ARBA00004651"/>
    </source>
</evidence>
<keyword evidence="2" id="KW-1003">Cell membrane</keyword>
<dbReference type="GO" id="GO:0005886">
    <property type="term" value="C:plasma membrane"/>
    <property type="evidence" value="ECO:0007669"/>
    <property type="project" value="UniProtKB-SubCell"/>
</dbReference>
<reference evidence="7 8" key="1">
    <citation type="journal article" date="2014" name="Int. J. Syst. Evol. Microbiol.">
        <title>Complete genome sequence of Corynebacterium casei LMG S-19264T (=DSM 44701T), isolated from a smear-ripened cheese.</title>
        <authorList>
            <consortium name="US DOE Joint Genome Institute (JGI-PGF)"/>
            <person name="Walter F."/>
            <person name="Albersmeier A."/>
            <person name="Kalinowski J."/>
            <person name="Ruckert C."/>
        </authorList>
    </citation>
    <scope>NUCLEOTIDE SEQUENCE [LARGE SCALE GENOMIC DNA]</scope>
    <source>
        <strain evidence="7 8">NBRC 112785</strain>
    </source>
</reference>
<keyword evidence="5 6" id="KW-0472">Membrane</keyword>
<dbReference type="InterPro" id="IPR001123">
    <property type="entry name" value="LeuE-type"/>
</dbReference>
<gene>
    <name evidence="7" type="ORF">GCM10007894_04030</name>
</gene>
<feature type="transmembrane region" description="Helical" evidence="6">
    <location>
        <begin position="117"/>
        <end position="136"/>
    </location>
</feature>
<keyword evidence="4 6" id="KW-1133">Transmembrane helix</keyword>
<feature type="transmembrane region" description="Helical" evidence="6">
    <location>
        <begin position="41"/>
        <end position="64"/>
    </location>
</feature>
<proteinExistence type="predicted"/>
<feature type="transmembrane region" description="Helical" evidence="6">
    <location>
        <begin position="148"/>
        <end position="168"/>
    </location>
</feature>
<dbReference type="GO" id="GO:0015171">
    <property type="term" value="F:amino acid transmembrane transporter activity"/>
    <property type="evidence" value="ECO:0007669"/>
    <property type="project" value="TreeGrafter"/>
</dbReference>
<evidence type="ECO:0000256" key="3">
    <source>
        <dbReference type="ARBA" id="ARBA00022692"/>
    </source>
</evidence>
<evidence type="ECO:0000313" key="8">
    <source>
        <dbReference type="Proteomes" id="UP001157439"/>
    </source>
</evidence>
<comment type="caution">
    <text evidence="7">The sequence shown here is derived from an EMBL/GenBank/DDBJ whole genome shotgun (WGS) entry which is preliminary data.</text>
</comment>
<dbReference type="AlphaFoldDB" id="A0AA37TQ02"/>
<evidence type="ECO:0000313" key="7">
    <source>
        <dbReference type="EMBL" id="GLS82426.1"/>
    </source>
</evidence>
<sequence length="206" mass="21802">MSFSLWVPLFLVCLLGAVSPGPSLAMVLRHTLSGGRTNGVVAAWTHALGIGVYAAISVMGLAILVKAMPNVYLAVTLAGAMYLFWLGWQGLMAKQGIAAKLAAGEQSSVWEAARDGLAVSLLNPKILIFFIALFSPFVDTNASLGSHLIVIATPLLVDGLWYTLVALLLSHSGILPKLRAKANVLDKLSGLILVLLAARVVWQALF</sequence>
<organism evidence="7 8">
    <name type="scientific">Paraferrimonas haliotis</name>
    <dbReference type="NCBI Taxonomy" id="2013866"/>
    <lineage>
        <taxon>Bacteria</taxon>
        <taxon>Pseudomonadati</taxon>
        <taxon>Pseudomonadota</taxon>
        <taxon>Gammaproteobacteria</taxon>
        <taxon>Alteromonadales</taxon>
        <taxon>Ferrimonadaceae</taxon>
        <taxon>Paraferrimonas</taxon>
    </lineage>
</organism>